<gene>
    <name evidence="2" type="ORF">FEN17_11835</name>
</gene>
<feature type="signal peptide" evidence="1">
    <location>
        <begin position="1"/>
        <end position="28"/>
    </location>
</feature>
<proteinExistence type="predicted"/>
<protein>
    <submittedName>
        <fullName evidence="2">Uncharacterized protein</fullName>
    </submittedName>
</protein>
<comment type="caution">
    <text evidence="2">The sequence shown here is derived from an EMBL/GenBank/DDBJ whole genome shotgun (WGS) entry which is preliminary data.</text>
</comment>
<keyword evidence="3" id="KW-1185">Reference proteome</keyword>
<evidence type="ECO:0000313" key="2">
    <source>
        <dbReference type="EMBL" id="TLV00192.1"/>
    </source>
</evidence>
<keyword evidence="1" id="KW-0732">Signal</keyword>
<dbReference type="EMBL" id="VCEJ01000004">
    <property type="protein sequence ID" value="TLV00192.1"/>
    <property type="molecule type" value="Genomic_DNA"/>
</dbReference>
<reference evidence="2 3" key="1">
    <citation type="submission" date="2019-05" db="EMBL/GenBank/DDBJ databases">
        <authorList>
            <person name="Qu J.-H."/>
        </authorList>
    </citation>
    <scope>NUCLEOTIDE SEQUENCE [LARGE SCALE GENOMIC DNA]</scope>
    <source>
        <strain evidence="2 3">T17</strain>
    </source>
</reference>
<accession>A0A5R9KVA2</accession>
<dbReference type="Proteomes" id="UP000306402">
    <property type="component" value="Unassembled WGS sequence"/>
</dbReference>
<dbReference type="AlphaFoldDB" id="A0A5R9KVA2"/>
<sequence>MLIMRKIAPWLLLLTLTCGFSGIETVNAKPASTKMEMFGKKKKYKGYKKPRSKKILGIFKRKTDCGCPNH</sequence>
<name>A0A5R9KVA2_9BACT</name>
<dbReference type="OrthoDB" id="965521at2"/>
<organism evidence="2 3">
    <name type="scientific">Dyadobacter luticola</name>
    <dbReference type="NCBI Taxonomy" id="1979387"/>
    <lineage>
        <taxon>Bacteria</taxon>
        <taxon>Pseudomonadati</taxon>
        <taxon>Bacteroidota</taxon>
        <taxon>Cytophagia</taxon>
        <taxon>Cytophagales</taxon>
        <taxon>Spirosomataceae</taxon>
        <taxon>Dyadobacter</taxon>
    </lineage>
</organism>
<evidence type="ECO:0000313" key="3">
    <source>
        <dbReference type="Proteomes" id="UP000306402"/>
    </source>
</evidence>
<evidence type="ECO:0000256" key="1">
    <source>
        <dbReference type="SAM" id="SignalP"/>
    </source>
</evidence>
<feature type="chain" id="PRO_5024330466" evidence="1">
    <location>
        <begin position="29"/>
        <end position="70"/>
    </location>
</feature>